<keyword evidence="2" id="KW-1185">Reference proteome</keyword>
<name>A0ABW8Q259_9NEIS</name>
<dbReference type="Gene3D" id="3.40.50.850">
    <property type="entry name" value="Isochorismatase-like"/>
    <property type="match status" value="1"/>
</dbReference>
<accession>A0ABW8Q259</accession>
<organism evidence="1 2">
    <name type="scientific">Neisseria oralis</name>
    <dbReference type="NCBI Taxonomy" id="1107316"/>
    <lineage>
        <taxon>Bacteria</taxon>
        <taxon>Pseudomonadati</taxon>
        <taxon>Pseudomonadota</taxon>
        <taxon>Betaproteobacteria</taxon>
        <taxon>Neisseriales</taxon>
        <taxon>Neisseriaceae</taxon>
        <taxon>Neisseria</taxon>
    </lineage>
</organism>
<protein>
    <submittedName>
        <fullName evidence="1">Isochorismatase</fullName>
    </submittedName>
</protein>
<dbReference type="Proteomes" id="UP001621964">
    <property type="component" value="Unassembled WGS sequence"/>
</dbReference>
<dbReference type="InterPro" id="IPR036380">
    <property type="entry name" value="Isochorismatase-like_sf"/>
</dbReference>
<evidence type="ECO:0000313" key="2">
    <source>
        <dbReference type="Proteomes" id="UP001621964"/>
    </source>
</evidence>
<sequence length="220" mass="24396">MTIIAIDIQPQYRFSCMAANEQRFLQRPESIVDGLNRQAEYADKRLLVENVSADQDALCNLCNNSMVEQGGFILNRSAYFGACANGCRSKFLLSGLPHPADYDHAVEIDGDYRHGVCFHDKKETRSTGLIEWLYAQNADTVILGGLATEDTVAATAKQLTWYNNDIRIIVNLSACCGYSPESTIRTVYSLREMGISVVTDAKAIPALIKEIPSQLMFKVS</sequence>
<evidence type="ECO:0000313" key="1">
    <source>
        <dbReference type="EMBL" id="MFK7641638.1"/>
    </source>
</evidence>
<dbReference type="SUPFAM" id="SSF52499">
    <property type="entry name" value="Isochorismatase-like hydrolases"/>
    <property type="match status" value="1"/>
</dbReference>
<proteinExistence type="predicted"/>
<comment type="caution">
    <text evidence="1">The sequence shown here is derived from an EMBL/GenBank/DDBJ whole genome shotgun (WGS) entry which is preliminary data.</text>
</comment>
<gene>
    <name evidence="1" type="ORF">ACI43T_03885</name>
</gene>
<dbReference type="RefSeq" id="WP_377080659.1">
    <property type="nucleotide sequence ID" value="NZ_JBJGEB010000003.1"/>
</dbReference>
<dbReference type="EMBL" id="JBJGEB010000003">
    <property type="protein sequence ID" value="MFK7641638.1"/>
    <property type="molecule type" value="Genomic_DNA"/>
</dbReference>
<reference evidence="1 2" key="1">
    <citation type="submission" date="2024-11" db="EMBL/GenBank/DDBJ databases">
        <authorList>
            <person name="Mikucki A.G."/>
            <person name="Kahler C.M."/>
        </authorList>
    </citation>
    <scope>NUCLEOTIDE SEQUENCE [LARGE SCALE GENOMIC DNA]</scope>
    <source>
        <strain evidence="1 2">EXNM717</strain>
    </source>
</reference>